<sequence>MFSDIYKIWEIASRHAWGWRGKLVSGTDNTDDSFTGGSASAERPEVESTQHTAATGVDIVTKHHLQETSSTKEAYKNYIKDVINQRQT</sequence>
<evidence type="ECO:0000313" key="7">
    <source>
        <dbReference type="EMBL" id="VCX43228.1"/>
    </source>
</evidence>
<dbReference type="PRINTS" id="PR01653">
    <property type="entry name" value="TCTPROTEIN"/>
</dbReference>
<proteinExistence type="inferred from homology"/>
<evidence type="ECO:0000256" key="4">
    <source>
        <dbReference type="PROSITE-ProRule" id="PRU01133"/>
    </source>
</evidence>
<dbReference type="GO" id="GO:0005737">
    <property type="term" value="C:cytoplasm"/>
    <property type="evidence" value="ECO:0007669"/>
    <property type="project" value="TreeGrafter"/>
</dbReference>
<dbReference type="PANTHER" id="PTHR11991">
    <property type="entry name" value="TRANSLATIONALLY CONTROLLED TUMOR PROTEIN-RELATED"/>
    <property type="match status" value="1"/>
</dbReference>
<evidence type="ECO:0000256" key="5">
    <source>
        <dbReference type="SAM" id="MobiDB-lite"/>
    </source>
</evidence>
<evidence type="ECO:0000256" key="3">
    <source>
        <dbReference type="ARBA" id="ARBA00047116"/>
    </source>
</evidence>
<name>A0A9X9ME14_GULGU</name>
<dbReference type="InterPro" id="IPR011057">
    <property type="entry name" value="Mss4-like_sf"/>
</dbReference>
<dbReference type="Proteomes" id="UP000269945">
    <property type="component" value="Unassembled WGS sequence"/>
</dbReference>
<dbReference type="PROSITE" id="PS51797">
    <property type="entry name" value="TCTP_3"/>
    <property type="match status" value="1"/>
</dbReference>
<evidence type="ECO:0000259" key="6">
    <source>
        <dbReference type="PROSITE" id="PS51797"/>
    </source>
</evidence>
<dbReference type="PANTHER" id="PTHR11991:SF0">
    <property type="entry name" value="TRANSLATIONALLY-CONTROLLED TUMOR PROTEIN"/>
    <property type="match status" value="1"/>
</dbReference>
<dbReference type="Pfam" id="PF00838">
    <property type="entry name" value="TCTP"/>
    <property type="match status" value="1"/>
</dbReference>
<dbReference type="Gene3D" id="2.170.150.10">
    <property type="entry name" value="Metal Binding Protein, Guanine Nucleotide Exchange Factor, Chain A"/>
    <property type="match status" value="1"/>
</dbReference>
<evidence type="ECO:0000256" key="2">
    <source>
        <dbReference type="ARBA" id="ARBA00046053"/>
    </source>
</evidence>
<feature type="compositionally biased region" description="Polar residues" evidence="5">
    <location>
        <begin position="26"/>
        <end position="38"/>
    </location>
</feature>
<protein>
    <recommendedName>
        <fullName evidence="1">Translationally-controlled tumor protein</fullName>
    </recommendedName>
</protein>
<comment type="function">
    <text evidence="2">Involved in calcium binding and microtubule stabilization. Acts as a negative regulator of TSC22D1-mediated apoptosis, via interaction with and destabilization of TSC22D1 protein.</text>
</comment>
<feature type="domain" description="TCTP" evidence="6">
    <location>
        <begin position="1"/>
        <end position="88"/>
    </location>
</feature>
<comment type="similarity">
    <text evidence="4">Belongs to the TCTP family.</text>
</comment>
<dbReference type="EMBL" id="CYRY02047272">
    <property type="protein sequence ID" value="VCX43228.1"/>
    <property type="molecule type" value="Genomic_DNA"/>
</dbReference>
<reference evidence="7 8" key="1">
    <citation type="submission" date="2018-10" db="EMBL/GenBank/DDBJ databases">
        <authorList>
            <person name="Ekblom R."/>
            <person name="Jareborg N."/>
        </authorList>
    </citation>
    <scope>NUCLEOTIDE SEQUENCE [LARGE SCALE GENOMIC DNA]</scope>
    <source>
        <tissue evidence="7">Muscle</tissue>
    </source>
</reference>
<keyword evidence="8" id="KW-1185">Reference proteome</keyword>
<dbReference type="InterPro" id="IPR018105">
    <property type="entry name" value="Translational_control_tumour_p"/>
</dbReference>
<dbReference type="GO" id="GO:0005509">
    <property type="term" value="F:calcium ion binding"/>
    <property type="evidence" value="ECO:0007669"/>
    <property type="project" value="TreeGrafter"/>
</dbReference>
<dbReference type="InterPro" id="IPR011323">
    <property type="entry name" value="Mss4/transl-control_tumour"/>
</dbReference>
<organism evidence="7 8">
    <name type="scientific">Gulo gulo</name>
    <name type="common">Wolverine</name>
    <name type="synonym">Gluton</name>
    <dbReference type="NCBI Taxonomy" id="48420"/>
    <lineage>
        <taxon>Eukaryota</taxon>
        <taxon>Metazoa</taxon>
        <taxon>Chordata</taxon>
        <taxon>Craniata</taxon>
        <taxon>Vertebrata</taxon>
        <taxon>Euteleostomi</taxon>
        <taxon>Mammalia</taxon>
        <taxon>Eutheria</taxon>
        <taxon>Laurasiatheria</taxon>
        <taxon>Carnivora</taxon>
        <taxon>Caniformia</taxon>
        <taxon>Musteloidea</taxon>
        <taxon>Mustelidae</taxon>
        <taxon>Guloninae</taxon>
        <taxon>Gulo</taxon>
    </lineage>
</organism>
<dbReference type="AlphaFoldDB" id="A0A9X9ME14"/>
<feature type="region of interest" description="Disordered" evidence="5">
    <location>
        <begin position="24"/>
        <end position="49"/>
    </location>
</feature>
<dbReference type="InterPro" id="IPR034737">
    <property type="entry name" value="TCTP"/>
</dbReference>
<accession>A0A9X9ME14</accession>
<evidence type="ECO:0000313" key="8">
    <source>
        <dbReference type="Proteomes" id="UP000269945"/>
    </source>
</evidence>
<evidence type="ECO:0000256" key="1">
    <source>
        <dbReference type="ARBA" id="ARBA00040832"/>
    </source>
</evidence>
<gene>
    <name evidence="7" type="ORF">BN2614_LOCUS1</name>
</gene>
<comment type="subunit">
    <text evidence="3">Homodimer. Interacts with STEAP3. Interacts with TSC22D1; interaction results in the destabilization of TSC22D1 protein.</text>
</comment>
<comment type="caution">
    <text evidence="7">The sequence shown here is derived from an EMBL/GenBank/DDBJ whole genome shotgun (WGS) entry which is preliminary data.</text>
</comment>
<dbReference type="SUPFAM" id="SSF51316">
    <property type="entry name" value="Mss4-like"/>
    <property type="match status" value="1"/>
</dbReference>